<dbReference type="Gene3D" id="1.20.1070.10">
    <property type="entry name" value="Rhodopsin 7-helix transmembrane proteins"/>
    <property type="match status" value="1"/>
</dbReference>
<dbReference type="Proteomes" id="UP000085678">
    <property type="component" value="Unplaced"/>
</dbReference>
<keyword evidence="4" id="KW-0732">Signal</keyword>
<evidence type="ECO:0000256" key="7">
    <source>
        <dbReference type="ARBA" id="ARBA00023136"/>
    </source>
</evidence>
<keyword evidence="9 17" id="KW-0675">Receptor</keyword>
<dbReference type="InterPro" id="IPR036445">
    <property type="entry name" value="GPCR_2_extracell_dom_sf"/>
</dbReference>
<feature type="transmembrane region" description="Helical" evidence="13">
    <location>
        <begin position="564"/>
        <end position="585"/>
    </location>
</feature>
<dbReference type="PANTHER" id="PTHR12011:SF471">
    <property type="entry name" value="G-PROTEIN COUPLED RECEPTORS FAMILY 2 PROFILE 2 DOMAIN-CONTAINING PROTEIN"/>
    <property type="match status" value="1"/>
</dbReference>
<reference evidence="17" key="1">
    <citation type="submission" date="2025-08" db="UniProtKB">
        <authorList>
            <consortium name="RefSeq"/>
        </authorList>
    </citation>
    <scope>IDENTIFICATION</scope>
    <source>
        <tissue evidence="17">Gonads</tissue>
    </source>
</reference>
<keyword evidence="8" id="KW-1015">Disulfide bond</keyword>
<feature type="transmembrane region" description="Helical" evidence="13">
    <location>
        <begin position="525"/>
        <end position="544"/>
    </location>
</feature>
<evidence type="ECO:0000259" key="14">
    <source>
        <dbReference type="PROSITE" id="PS50221"/>
    </source>
</evidence>
<evidence type="ECO:0000256" key="11">
    <source>
        <dbReference type="ARBA" id="ARBA00023224"/>
    </source>
</evidence>
<dbReference type="PROSITE" id="PS50221">
    <property type="entry name" value="GAIN_B"/>
    <property type="match status" value="1"/>
</dbReference>
<dbReference type="InterPro" id="IPR017983">
    <property type="entry name" value="GPCR_2_secretin-like_CS"/>
</dbReference>
<dbReference type="Pfam" id="PF16489">
    <property type="entry name" value="GAIN"/>
    <property type="match status" value="1"/>
</dbReference>
<dbReference type="RefSeq" id="XP_013399845.1">
    <property type="nucleotide sequence ID" value="XM_013544391.1"/>
</dbReference>
<dbReference type="InterPro" id="IPR046338">
    <property type="entry name" value="GAIN_dom_sf"/>
</dbReference>
<evidence type="ECO:0000256" key="4">
    <source>
        <dbReference type="ARBA" id="ARBA00022729"/>
    </source>
</evidence>
<feature type="transmembrane region" description="Helical" evidence="13">
    <location>
        <begin position="420"/>
        <end position="443"/>
    </location>
</feature>
<keyword evidence="6" id="KW-0297">G-protein coupled receptor</keyword>
<dbReference type="InterPro" id="IPR057244">
    <property type="entry name" value="GAIN_B"/>
</dbReference>
<dbReference type="GO" id="GO:0007166">
    <property type="term" value="P:cell surface receptor signaling pathway"/>
    <property type="evidence" value="ECO:0007669"/>
    <property type="project" value="InterPro"/>
</dbReference>
<feature type="transmembrane region" description="Helical" evidence="13">
    <location>
        <begin position="605"/>
        <end position="628"/>
    </location>
</feature>
<dbReference type="Pfam" id="PF01825">
    <property type="entry name" value="GPS"/>
    <property type="match status" value="1"/>
</dbReference>
<keyword evidence="5 13" id="KW-1133">Transmembrane helix</keyword>
<evidence type="ECO:0000313" key="17">
    <source>
        <dbReference type="RefSeq" id="XP_013399845.1"/>
    </source>
</evidence>
<dbReference type="InterPro" id="IPR032471">
    <property type="entry name" value="AGRL2-4_GAIN_subdom_A"/>
</dbReference>
<dbReference type="SUPFAM" id="SSF81321">
    <property type="entry name" value="Family A G protein-coupled receptor-like"/>
    <property type="match status" value="1"/>
</dbReference>
<feature type="domain" description="GAIN-B" evidence="14">
    <location>
        <begin position="245"/>
        <end position="406"/>
    </location>
</feature>
<feature type="transmembrane region" description="Helical" evidence="13">
    <location>
        <begin position="485"/>
        <end position="504"/>
    </location>
</feature>
<evidence type="ECO:0000256" key="1">
    <source>
        <dbReference type="ARBA" id="ARBA00004651"/>
    </source>
</evidence>
<keyword evidence="16" id="KW-1185">Reference proteome</keyword>
<dbReference type="InterPro" id="IPR000203">
    <property type="entry name" value="GPS"/>
</dbReference>
<dbReference type="GO" id="GO:0004930">
    <property type="term" value="F:G protein-coupled receptor activity"/>
    <property type="evidence" value="ECO:0007669"/>
    <property type="project" value="UniProtKB-KW"/>
</dbReference>
<dbReference type="SMART" id="SM00303">
    <property type="entry name" value="GPS"/>
    <property type="match status" value="1"/>
</dbReference>
<evidence type="ECO:0000256" key="8">
    <source>
        <dbReference type="ARBA" id="ARBA00023157"/>
    </source>
</evidence>
<feature type="transmembrane region" description="Helical" evidence="13">
    <location>
        <begin position="455"/>
        <end position="473"/>
    </location>
</feature>
<evidence type="ECO:0000313" key="16">
    <source>
        <dbReference type="Proteomes" id="UP000085678"/>
    </source>
</evidence>
<dbReference type="Gene3D" id="4.10.1240.10">
    <property type="entry name" value="GPCR, family 2, extracellular hormone receptor domain"/>
    <property type="match status" value="1"/>
</dbReference>
<keyword evidence="2" id="KW-1003">Cell membrane</keyword>
<dbReference type="AlphaFoldDB" id="A0A1S3INM4"/>
<dbReference type="KEGG" id="lak:106165997"/>
<dbReference type="Pfam" id="PF00002">
    <property type="entry name" value="7tm_2"/>
    <property type="match status" value="1"/>
</dbReference>
<evidence type="ECO:0000256" key="12">
    <source>
        <dbReference type="SAM" id="MobiDB-lite"/>
    </source>
</evidence>
<feature type="domain" description="G-protein coupled receptors family 2 profile 2" evidence="15">
    <location>
        <begin position="421"/>
        <end position="658"/>
    </location>
</feature>
<feature type="transmembrane region" description="Helical" evidence="13">
    <location>
        <begin position="634"/>
        <end position="657"/>
    </location>
</feature>
<dbReference type="InParanoid" id="A0A1S3INM4"/>
<evidence type="ECO:0000256" key="5">
    <source>
        <dbReference type="ARBA" id="ARBA00022989"/>
    </source>
</evidence>
<dbReference type="FunFam" id="1.20.1070.10:FF:000200">
    <property type="entry name" value="Adhesion G protein-coupled receptor L3"/>
    <property type="match status" value="1"/>
</dbReference>
<comment type="subcellular location">
    <subcellularLocation>
        <location evidence="1">Cell membrane</location>
        <topology evidence="1">Multi-pass membrane protein</topology>
    </subcellularLocation>
</comment>
<dbReference type="InterPro" id="IPR017981">
    <property type="entry name" value="GPCR_2-like_7TM"/>
</dbReference>
<evidence type="ECO:0000259" key="15">
    <source>
        <dbReference type="PROSITE" id="PS50261"/>
    </source>
</evidence>
<sequence>MPTTTATTRTTTTTTLPTTTTQMSTTSSTTVIAISKRTGRPVYARVPQACLVPSTKNVSWENKITGLYAVTECPEGTVGVGWWECNPVTGMHSDGPDYSDCTHPWVANIVHKFYSDASVSPGPVITNLTVSLEQSAVLEPGDIIAIGDLLPNLINRQITRVENTTETQKEASIQSFARATVTLGSSLLSPKTLPAWNQIKEDREVGVATSLMTSIEHSGFLLADSQTTTLQRMKRDNIVVESRQFYKSLISEDRSLNFSPDVDGQDLGTSISIPSTALESEYNPDGDYLSLVFVLYDTIDQVLPNGSKSQQNTSSLVINSKVASASVVKPGYGFQFDHGQQVTVTFKHYKQGLANTSKCVFLDMSLRSPAWSTRGCRKISENATYTVCACNHLTSFAVLMDIGGTVGKIHRNSDQADGRALSVITLVGCTISIVCLLICVITFTVFRSLRCLRNVIHRNLCLCLLLAETVFLAGVDKTQNQVGCAIVAALLHFFFLAAFAWMCLEGVQLYMLVIEVFESKNCRSLYFYLMGYGLPAFIVAISAAARPSGYGTLQFCWLSTEHLFILSFAIPVSVTVIFNTVILIIAMRVVVSHNKEQSTKNKLRLWLKGSAILVCLLGLTWIFGFLYLTKDLMAFAYIFTILNSFQGLFIFIFHCAMNDNVQSQYKKTLATITCLPCDFQDKYRDSRSLSVNHMPEHYSRQTSTTYASKKHSLV</sequence>
<dbReference type="GeneID" id="106165997"/>
<dbReference type="InterPro" id="IPR048072">
    <property type="entry name" value="7tmB2_latrophilin-like"/>
</dbReference>
<keyword evidence="10" id="KW-0325">Glycoprotein</keyword>
<evidence type="ECO:0000256" key="2">
    <source>
        <dbReference type="ARBA" id="ARBA00022475"/>
    </source>
</evidence>
<evidence type="ECO:0000256" key="3">
    <source>
        <dbReference type="ARBA" id="ARBA00022692"/>
    </source>
</evidence>
<feature type="region of interest" description="Disordered" evidence="12">
    <location>
        <begin position="1"/>
        <end position="24"/>
    </location>
</feature>
<keyword evidence="3 13" id="KW-0812">Transmembrane</keyword>
<name>A0A1S3INM4_LINAN</name>
<accession>A0A1S3INM4</accession>
<dbReference type="GO" id="GO:0005886">
    <property type="term" value="C:plasma membrane"/>
    <property type="evidence" value="ECO:0007669"/>
    <property type="project" value="UniProtKB-SubCell"/>
</dbReference>
<keyword evidence="11" id="KW-0807">Transducer</keyword>
<dbReference type="PANTHER" id="PTHR12011">
    <property type="entry name" value="ADHESION G-PROTEIN COUPLED RECEPTOR"/>
    <property type="match status" value="1"/>
</dbReference>
<proteinExistence type="predicted"/>
<organism evidence="16 17">
    <name type="scientific">Lingula anatina</name>
    <name type="common">Brachiopod</name>
    <name type="synonym">Lingula unguis</name>
    <dbReference type="NCBI Taxonomy" id="7574"/>
    <lineage>
        <taxon>Eukaryota</taxon>
        <taxon>Metazoa</taxon>
        <taxon>Spiralia</taxon>
        <taxon>Lophotrochozoa</taxon>
        <taxon>Brachiopoda</taxon>
        <taxon>Linguliformea</taxon>
        <taxon>Lingulata</taxon>
        <taxon>Lingulida</taxon>
        <taxon>Linguloidea</taxon>
        <taxon>Lingulidae</taxon>
        <taxon>Lingula</taxon>
    </lineage>
</organism>
<dbReference type="OrthoDB" id="1100386at2759"/>
<dbReference type="PROSITE" id="PS50261">
    <property type="entry name" value="G_PROTEIN_RECEP_F2_4"/>
    <property type="match status" value="1"/>
</dbReference>
<dbReference type="Gene3D" id="2.60.220.50">
    <property type="match status" value="1"/>
</dbReference>
<dbReference type="PRINTS" id="PR00249">
    <property type="entry name" value="GPCRSECRETIN"/>
</dbReference>
<dbReference type="GO" id="GO:0007189">
    <property type="term" value="P:adenylate cyclase-activating G protein-coupled receptor signaling pathway"/>
    <property type="evidence" value="ECO:0007669"/>
    <property type="project" value="TreeGrafter"/>
</dbReference>
<protein>
    <submittedName>
        <fullName evidence="17">Adhesion G protein-coupled receptor L3</fullName>
    </submittedName>
</protein>
<dbReference type="STRING" id="7574.A0A1S3INM4"/>
<evidence type="ECO:0000256" key="13">
    <source>
        <dbReference type="SAM" id="Phobius"/>
    </source>
</evidence>
<dbReference type="InterPro" id="IPR000832">
    <property type="entry name" value="GPCR_2_secretin-like"/>
</dbReference>
<dbReference type="PROSITE" id="PS00650">
    <property type="entry name" value="G_PROTEIN_RECEP_F2_2"/>
    <property type="match status" value="1"/>
</dbReference>
<gene>
    <name evidence="17" type="primary">LOC106165997</name>
</gene>
<dbReference type="CDD" id="cd15440">
    <property type="entry name" value="7tmB2_latrophilin-like_invertebrate"/>
    <property type="match status" value="1"/>
</dbReference>
<evidence type="ECO:0000256" key="6">
    <source>
        <dbReference type="ARBA" id="ARBA00023040"/>
    </source>
</evidence>
<evidence type="ECO:0000256" key="10">
    <source>
        <dbReference type="ARBA" id="ARBA00023180"/>
    </source>
</evidence>
<evidence type="ECO:0000256" key="9">
    <source>
        <dbReference type="ARBA" id="ARBA00023170"/>
    </source>
</evidence>
<keyword evidence="7 13" id="KW-0472">Membrane</keyword>